<dbReference type="SUPFAM" id="SSF81383">
    <property type="entry name" value="F-box domain"/>
    <property type="match status" value="1"/>
</dbReference>
<reference evidence="2 3" key="2">
    <citation type="submission" date="2021-10" db="EMBL/GenBank/DDBJ databases">
        <authorList>
            <person name="Piombo E."/>
        </authorList>
    </citation>
    <scope>NUCLEOTIDE SEQUENCE [LARGE SCALE GENOMIC DNA]</scope>
</reference>
<sequence>MTLTGLPVELVHHVAWYCAPHDVLALTQTCRSLRNTYDESLFRQAFECNIPPVSSRSIANKKALVACITDQLKRIAQRPRQDQAEYHRAWWKHLAVVAFHLSLLRGEMLGQVSTVTSEMSADSLAGTAELSEKIKLLKRTMGLLATSVVWGCLSVCDKDVMRALDELCACTYSDKSENEMVEHLLSSSLGLETSFCSAICAIQNSRGPEPDPEGDVDENSDYEQDQVRIGFTRTAVRRYLDTFFDNNTHGSVLPTMALLLCAVTARNCLRKKPKVEDAPPLSENIPFFSRASSQALPDDPATVATSGPVESMPLPMVTTVFKDEQGPSYSLPATCCWELWYKARIRALIDDIDSCEWEGSYTYGLKSRSRVDPLMRQIRFQKLSESDHRIEIVASGCKDGVGNFRLEGSVDLETCGVVIQKRYAGRHGFQWRGAVTPLGISGCYLSNWDENLPLGAFWLWRRDWKSGI</sequence>
<dbReference type="InterPro" id="IPR036047">
    <property type="entry name" value="F-box-like_dom_sf"/>
</dbReference>
<dbReference type="PROSITE" id="PS50181">
    <property type="entry name" value="FBOX"/>
    <property type="match status" value="1"/>
</dbReference>
<evidence type="ECO:0000259" key="1">
    <source>
        <dbReference type="PROSITE" id="PS50181"/>
    </source>
</evidence>
<dbReference type="OrthoDB" id="5139943at2759"/>
<keyword evidence="3" id="KW-1185">Reference proteome</keyword>
<proteinExistence type="predicted"/>
<dbReference type="AlphaFoldDB" id="A0A9P0EM72"/>
<reference evidence="3" key="1">
    <citation type="submission" date="2019-06" db="EMBL/GenBank/DDBJ databases">
        <authorList>
            <person name="Broberg M."/>
        </authorList>
    </citation>
    <scope>NUCLEOTIDE SEQUENCE [LARGE SCALE GENOMIC DNA]</scope>
</reference>
<evidence type="ECO:0000313" key="3">
    <source>
        <dbReference type="Proteomes" id="UP000775872"/>
    </source>
</evidence>
<feature type="domain" description="F-box" evidence="1">
    <location>
        <begin position="1"/>
        <end position="45"/>
    </location>
</feature>
<accession>A0A9P0EM72</accession>
<name>A0A9P0EM72_9HYPO</name>
<evidence type="ECO:0000313" key="2">
    <source>
        <dbReference type="EMBL" id="CAH0053694.1"/>
    </source>
</evidence>
<organism evidence="2 3">
    <name type="scientific">Clonostachys solani</name>
    <dbReference type="NCBI Taxonomy" id="160281"/>
    <lineage>
        <taxon>Eukaryota</taxon>
        <taxon>Fungi</taxon>
        <taxon>Dikarya</taxon>
        <taxon>Ascomycota</taxon>
        <taxon>Pezizomycotina</taxon>
        <taxon>Sordariomycetes</taxon>
        <taxon>Hypocreomycetidae</taxon>
        <taxon>Hypocreales</taxon>
        <taxon>Bionectriaceae</taxon>
        <taxon>Clonostachys</taxon>
    </lineage>
</organism>
<dbReference type="EMBL" id="CABFOC020000045">
    <property type="protein sequence ID" value="CAH0053694.1"/>
    <property type="molecule type" value="Genomic_DNA"/>
</dbReference>
<dbReference type="CDD" id="cd09917">
    <property type="entry name" value="F-box_SF"/>
    <property type="match status" value="1"/>
</dbReference>
<dbReference type="InterPro" id="IPR001810">
    <property type="entry name" value="F-box_dom"/>
</dbReference>
<gene>
    <name evidence="2" type="ORF">CSOL1703_00005570</name>
</gene>
<dbReference type="Proteomes" id="UP000775872">
    <property type="component" value="Unassembled WGS sequence"/>
</dbReference>
<comment type="caution">
    <text evidence="2">The sequence shown here is derived from an EMBL/GenBank/DDBJ whole genome shotgun (WGS) entry which is preliminary data.</text>
</comment>
<protein>
    <recommendedName>
        <fullName evidence="1">F-box domain-containing protein</fullName>
    </recommendedName>
</protein>